<dbReference type="EMBL" id="JBGFUD010009907">
    <property type="protein sequence ID" value="MFH4982711.1"/>
    <property type="molecule type" value="Genomic_DNA"/>
</dbReference>
<protein>
    <submittedName>
        <fullName evidence="2">Uncharacterized protein</fullName>
    </submittedName>
</protein>
<accession>A0ABD6ETR4</accession>
<name>A0ABD6ETR4_9BILA</name>
<gene>
    <name evidence="2" type="ORF">AB6A40_009420</name>
</gene>
<evidence type="ECO:0000313" key="3">
    <source>
        <dbReference type="Proteomes" id="UP001608902"/>
    </source>
</evidence>
<dbReference type="AlphaFoldDB" id="A0ABD6ETR4"/>
<feature type="region of interest" description="Disordered" evidence="1">
    <location>
        <begin position="90"/>
        <end position="120"/>
    </location>
</feature>
<reference evidence="2 3" key="1">
    <citation type="submission" date="2024-08" db="EMBL/GenBank/DDBJ databases">
        <title>Gnathostoma spinigerum genome.</title>
        <authorList>
            <person name="Gonzalez-Bertolin B."/>
            <person name="Monzon S."/>
            <person name="Zaballos A."/>
            <person name="Jimenez P."/>
            <person name="Dekumyoy P."/>
            <person name="Varona S."/>
            <person name="Cuesta I."/>
            <person name="Sumanam S."/>
            <person name="Adisakwattana P."/>
            <person name="Gasser R.B."/>
            <person name="Hernandez-Gonzalez A."/>
            <person name="Young N.D."/>
            <person name="Perteguer M.J."/>
        </authorList>
    </citation>
    <scope>NUCLEOTIDE SEQUENCE [LARGE SCALE GENOMIC DNA]</scope>
    <source>
        <strain evidence="2">AL3</strain>
        <tissue evidence="2">Liver</tissue>
    </source>
</reference>
<feature type="compositionally biased region" description="Polar residues" evidence="1">
    <location>
        <begin position="90"/>
        <end position="101"/>
    </location>
</feature>
<proteinExistence type="predicted"/>
<comment type="caution">
    <text evidence="2">The sequence shown here is derived from an EMBL/GenBank/DDBJ whole genome shotgun (WGS) entry which is preliminary data.</text>
</comment>
<keyword evidence="3" id="KW-1185">Reference proteome</keyword>
<evidence type="ECO:0000256" key="1">
    <source>
        <dbReference type="SAM" id="MobiDB-lite"/>
    </source>
</evidence>
<evidence type="ECO:0000313" key="2">
    <source>
        <dbReference type="EMBL" id="MFH4982711.1"/>
    </source>
</evidence>
<feature type="compositionally biased region" description="Polar residues" evidence="1">
    <location>
        <begin position="110"/>
        <end position="120"/>
    </location>
</feature>
<dbReference type="Proteomes" id="UP001608902">
    <property type="component" value="Unassembled WGS sequence"/>
</dbReference>
<sequence length="120" mass="13023">MSFSGIKVTSANLSQKEEEPNFCCVICDRKVYQKEPQYIVIRIPACDDCTQEKITVIDSISENRYTQGTQTEDGTFQTNGFVNHQCSGVTAASSEGTNSDVANEDGVPTDPQQAVSSSDS</sequence>
<organism evidence="2 3">
    <name type="scientific">Gnathostoma spinigerum</name>
    <dbReference type="NCBI Taxonomy" id="75299"/>
    <lineage>
        <taxon>Eukaryota</taxon>
        <taxon>Metazoa</taxon>
        <taxon>Ecdysozoa</taxon>
        <taxon>Nematoda</taxon>
        <taxon>Chromadorea</taxon>
        <taxon>Rhabditida</taxon>
        <taxon>Spirurina</taxon>
        <taxon>Gnathostomatomorpha</taxon>
        <taxon>Gnathostomatoidea</taxon>
        <taxon>Gnathostomatidae</taxon>
        <taxon>Gnathostoma</taxon>
    </lineage>
</organism>